<dbReference type="Proteomes" id="UP000315648">
    <property type="component" value="Unassembled WGS sequence"/>
</dbReference>
<proteinExistence type="predicted"/>
<dbReference type="NCBIfam" id="NF047558">
    <property type="entry name" value="TPR_END_plus"/>
    <property type="match status" value="1"/>
</dbReference>
<dbReference type="OrthoDB" id="197017at2"/>
<accession>A0A556QQ88</accession>
<evidence type="ECO:0000313" key="1">
    <source>
        <dbReference type="EMBL" id="TSJ78799.1"/>
    </source>
</evidence>
<dbReference type="SUPFAM" id="SSF48452">
    <property type="entry name" value="TPR-like"/>
    <property type="match status" value="1"/>
</dbReference>
<evidence type="ECO:0000313" key="2">
    <source>
        <dbReference type="Proteomes" id="UP000315648"/>
    </source>
</evidence>
<comment type="caution">
    <text evidence="1">The sequence shown here is derived from an EMBL/GenBank/DDBJ whole genome shotgun (WGS) entry which is preliminary data.</text>
</comment>
<evidence type="ECO:0008006" key="3">
    <source>
        <dbReference type="Google" id="ProtNLM"/>
    </source>
</evidence>
<organism evidence="1 2">
    <name type="scientific">Rariglobus hedericola</name>
    <dbReference type="NCBI Taxonomy" id="2597822"/>
    <lineage>
        <taxon>Bacteria</taxon>
        <taxon>Pseudomonadati</taxon>
        <taxon>Verrucomicrobiota</taxon>
        <taxon>Opitutia</taxon>
        <taxon>Opitutales</taxon>
        <taxon>Opitutaceae</taxon>
        <taxon>Rariglobus</taxon>
    </lineage>
</organism>
<sequence length="159" mass="17677">MDLTTHTKRQLSYAEGYLALGMKDDAAAALKEIEAAQRKETSVLILSLAVHVERADWKPAAAIGAVLCEREPNVPGHWIQWAYAARRHKGLTEAREILMRGVGQHPTEAVFHFNLACYEAQLGHLDDARVFLDTACGLEEEFVALSKTDPDLEPLRIQS</sequence>
<keyword evidence="2" id="KW-1185">Reference proteome</keyword>
<dbReference type="AlphaFoldDB" id="A0A556QQ88"/>
<reference evidence="1 2" key="1">
    <citation type="submission" date="2019-07" db="EMBL/GenBank/DDBJ databases">
        <title>Description of 53C-WASEF.</title>
        <authorList>
            <person name="Pitt A."/>
            <person name="Hahn M.W."/>
        </authorList>
    </citation>
    <scope>NUCLEOTIDE SEQUENCE [LARGE SCALE GENOMIC DNA]</scope>
    <source>
        <strain evidence="1 2">53C-WASEF</strain>
    </source>
</reference>
<protein>
    <recommendedName>
        <fullName evidence="3">Tetratricopeptide repeat protein</fullName>
    </recommendedName>
</protein>
<name>A0A556QQ88_9BACT</name>
<gene>
    <name evidence="1" type="ORF">FPL22_05680</name>
</gene>
<dbReference type="EMBL" id="VMBG01000001">
    <property type="protein sequence ID" value="TSJ78799.1"/>
    <property type="molecule type" value="Genomic_DNA"/>
</dbReference>
<dbReference type="RefSeq" id="WP_144229140.1">
    <property type="nucleotide sequence ID" value="NZ_CBCRVV010000002.1"/>
</dbReference>
<dbReference type="InterPro" id="IPR011990">
    <property type="entry name" value="TPR-like_helical_dom_sf"/>
</dbReference>
<dbReference type="Gene3D" id="1.25.40.10">
    <property type="entry name" value="Tetratricopeptide repeat domain"/>
    <property type="match status" value="1"/>
</dbReference>